<name>A0ABT0YE67_9ACTN</name>
<dbReference type="RefSeq" id="WP_251804088.1">
    <property type="nucleotide sequence ID" value="NZ_JAMQOL010000075.1"/>
</dbReference>
<comment type="caution">
    <text evidence="2">The sequence shown here is derived from an EMBL/GenBank/DDBJ whole genome shotgun (WGS) entry which is preliminary data.</text>
</comment>
<evidence type="ECO:0000313" key="3">
    <source>
        <dbReference type="Proteomes" id="UP001523216"/>
    </source>
</evidence>
<protein>
    <recommendedName>
        <fullName evidence="4">Superoxide dismutase</fullName>
    </recommendedName>
</protein>
<organism evidence="2 3">
    <name type="scientific">Paractinoplanes hotanensis</name>
    <dbReference type="NCBI Taxonomy" id="2906497"/>
    <lineage>
        <taxon>Bacteria</taxon>
        <taxon>Bacillati</taxon>
        <taxon>Actinomycetota</taxon>
        <taxon>Actinomycetes</taxon>
        <taxon>Micromonosporales</taxon>
        <taxon>Micromonosporaceae</taxon>
        <taxon>Paractinoplanes</taxon>
    </lineage>
</organism>
<proteinExistence type="predicted"/>
<dbReference type="Proteomes" id="UP001523216">
    <property type="component" value="Unassembled WGS sequence"/>
</dbReference>
<dbReference type="Gene3D" id="2.120.10.30">
    <property type="entry name" value="TolB, C-terminal domain"/>
    <property type="match status" value="1"/>
</dbReference>
<feature type="signal peptide" evidence="1">
    <location>
        <begin position="1"/>
        <end position="28"/>
    </location>
</feature>
<evidence type="ECO:0000313" key="2">
    <source>
        <dbReference type="EMBL" id="MCM4084337.1"/>
    </source>
</evidence>
<dbReference type="SUPFAM" id="SSF63829">
    <property type="entry name" value="Calcium-dependent phosphotriesterase"/>
    <property type="match status" value="1"/>
</dbReference>
<reference evidence="2 3" key="1">
    <citation type="submission" date="2022-06" db="EMBL/GenBank/DDBJ databases">
        <title>Actinoplanes abujensis sp. nov., isolated from Nigerian arid soil.</title>
        <authorList>
            <person name="Ding P."/>
        </authorList>
    </citation>
    <scope>NUCLEOTIDE SEQUENCE [LARGE SCALE GENOMIC DNA]</scope>
    <source>
        <strain evidence="3">TRM88002</strain>
    </source>
</reference>
<keyword evidence="1" id="KW-0732">Signal</keyword>
<evidence type="ECO:0000256" key="1">
    <source>
        <dbReference type="SAM" id="SignalP"/>
    </source>
</evidence>
<keyword evidence="3" id="KW-1185">Reference proteome</keyword>
<dbReference type="EMBL" id="JAMQOL010000075">
    <property type="protein sequence ID" value="MCM4084337.1"/>
    <property type="molecule type" value="Genomic_DNA"/>
</dbReference>
<evidence type="ECO:0008006" key="4">
    <source>
        <dbReference type="Google" id="ProtNLM"/>
    </source>
</evidence>
<accession>A0ABT0YE67</accession>
<sequence>MRHAVATPLTVLLSVLLSAGPAGTPAMAAEPATPSSSAAAATTFRHYPTLLPLPNGFSPEGIAIHGRTAYTGSLFNGAIQQVDLRTGKTKHFAPPPGAGRISVGMDVDRFDRLWVAGGGHGGPLPGLVSGFRVYDTRSGAKLADMLFPAAKFINDVKVTRDAAWFTDSADPAALVRVPVSATGRIGEPQRVKLSGEWAPGGAINANGIEATPDGKHLIVAQTTLASGGAALYVVPSASSGTAVARRISLQDHLESADGLVLLGRILYVVTHHGVVKVKLSRKLTTGQIESITEVPGAAFASTADAFGSRLYVVDANLGENLGNVGNPTASFEISAIRLP</sequence>
<dbReference type="InterPro" id="IPR011042">
    <property type="entry name" value="6-blade_b-propeller_TolB-like"/>
</dbReference>
<gene>
    <name evidence="2" type="ORF">LXN57_43070</name>
</gene>
<feature type="chain" id="PRO_5046388274" description="Superoxide dismutase" evidence="1">
    <location>
        <begin position="29"/>
        <end position="339"/>
    </location>
</feature>